<accession>A0A1V9XCH7</accession>
<feature type="region of interest" description="Disordered" evidence="1">
    <location>
        <begin position="508"/>
        <end position="617"/>
    </location>
</feature>
<keyword evidence="2" id="KW-1133">Transmembrane helix</keyword>
<evidence type="ECO:0000256" key="1">
    <source>
        <dbReference type="SAM" id="MobiDB-lite"/>
    </source>
</evidence>
<keyword evidence="2" id="KW-0472">Membrane</keyword>
<evidence type="ECO:0000256" key="2">
    <source>
        <dbReference type="SAM" id="Phobius"/>
    </source>
</evidence>
<feature type="compositionally biased region" description="Low complexity" evidence="1">
    <location>
        <begin position="241"/>
        <end position="258"/>
    </location>
</feature>
<evidence type="ECO:0000313" key="3">
    <source>
        <dbReference type="EMBL" id="OQR71126.1"/>
    </source>
</evidence>
<sequence>MDVPNSSSNNARRVLPTPWRGGQMADCNAPPGHAIKPNRFSDAASGRRTGGRPCAFRQRRSTSIPSDAEAKMPNSVSLKETTAAPPTNKQPTEVTDVVNTREVQPTTTTTTTTNSNHETASSLLPTESPVPDATSTSAQAVGGVSSQTPGPAGAADPQSPTVTDLSATTTATPTQATMTNLANAAPPPPHPETPEESFDPPTRGPAVADRRVQTTEVPDGSAAAAAAPTNGASDGDAPETASSGPASSAGPASQSPQSPRNPKYVDIDSVKHPEEPPPPEMPSRPFPQNITVRLENLACEHPQHERPGLRIDIEKTFKQLAENVTDVQLADASCKMFLTLNLTVTATDGDFKKLLAKLEEHVKNITVGEHMIITGFTLHDGAEHQIDLRPTVTRAGRFPTYREELIILIAVIVLLCIVLFIACVICSIRCCRRSPSSKTLDLLEAAQTPRSHSRSVDFNNRIPRAHTLYSPTASEYSGCLSPMTPFGPGVVQPFDTCLVPLEDVTPSSAPRPISAHGPVGVHPASRTAPATRPNNLPLRPRVDFSPDKSRFRSYNYPPKHSRTLPSTVASKNFSKSSATQSTEQLTKNHSLDEDSGVDNPTYLPTPSTPHVAETHKM</sequence>
<feature type="compositionally biased region" description="Polar residues" evidence="1">
    <location>
        <begin position="114"/>
        <end position="125"/>
    </location>
</feature>
<dbReference type="AlphaFoldDB" id="A0A1V9XCH7"/>
<proteinExistence type="predicted"/>
<protein>
    <submittedName>
        <fullName evidence="3">Uncharacterized protein</fullName>
    </submittedName>
</protein>
<feature type="compositionally biased region" description="Low complexity" evidence="1">
    <location>
        <begin position="161"/>
        <end position="179"/>
    </location>
</feature>
<gene>
    <name evidence="3" type="ORF">BIW11_11191</name>
</gene>
<feature type="compositionally biased region" description="Polar residues" evidence="1">
    <location>
        <begin position="1"/>
        <end position="11"/>
    </location>
</feature>
<dbReference type="Proteomes" id="UP000192247">
    <property type="component" value="Unassembled WGS sequence"/>
</dbReference>
<keyword evidence="4" id="KW-1185">Reference proteome</keyword>
<comment type="caution">
    <text evidence="3">The sequence shown here is derived from an EMBL/GenBank/DDBJ whole genome shotgun (WGS) entry which is preliminary data.</text>
</comment>
<feature type="compositionally biased region" description="Polar residues" evidence="1">
    <location>
        <begin position="563"/>
        <end position="588"/>
    </location>
</feature>
<evidence type="ECO:0000313" key="4">
    <source>
        <dbReference type="Proteomes" id="UP000192247"/>
    </source>
</evidence>
<feature type="compositionally biased region" description="Pro residues" evidence="1">
    <location>
        <begin position="276"/>
        <end position="285"/>
    </location>
</feature>
<feature type="compositionally biased region" description="Basic and acidic residues" evidence="1">
    <location>
        <begin position="263"/>
        <end position="275"/>
    </location>
</feature>
<feature type="compositionally biased region" description="Polar residues" evidence="1">
    <location>
        <begin position="133"/>
        <end position="149"/>
    </location>
</feature>
<reference evidence="3 4" key="1">
    <citation type="journal article" date="2017" name="Gigascience">
        <title>Draft genome of the honey bee ectoparasitic mite, Tropilaelaps mercedesae, is shaped by the parasitic life history.</title>
        <authorList>
            <person name="Dong X."/>
            <person name="Armstrong S.D."/>
            <person name="Xia D."/>
            <person name="Makepeace B.L."/>
            <person name="Darby A.C."/>
            <person name="Kadowaki T."/>
        </authorList>
    </citation>
    <scope>NUCLEOTIDE SEQUENCE [LARGE SCALE GENOMIC DNA]</scope>
    <source>
        <strain evidence="3">Wuxi-XJTLU</strain>
    </source>
</reference>
<feature type="transmembrane region" description="Helical" evidence="2">
    <location>
        <begin position="405"/>
        <end position="428"/>
    </location>
</feature>
<keyword evidence="2" id="KW-0812">Transmembrane</keyword>
<dbReference type="EMBL" id="MNPL01015314">
    <property type="protein sequence ID" value="OQR71126.1"/>
    <property type="molecule type" value="Genomic_DNA"/>
</dbReference>
<feature type="compositionally biased region" description="Basic and acidic residues" evidence="1">
    <location>
        <begin position="540"/>
        <end position="550"/>
    </location>
</feature>
<feature type="compositionally biased region" description="Polar residues" evidence="1">
    <location>
        <begin position="74"/>
        <end position="105"/>
    </location>
</feature>
<dbReference type="OrthoDB" id="6094394at2759"/>
<organism evidence="3 4">
    <name type="scientific">Tropilaelaps mercedesae</name>
    <dbReference type="NCBI Taxonomy" id="418985"/>
    <lineage>
        <taxon>Eukaryota</taxon>
        <taxon>Metazoa</taxon>
        <taxon>Ecdysozoa</taxon>
        <taxon>Arthropoda</taxon>
        <taxon>Chelicerata</taxon>
        <taxon>Arachnida</taxon>
        <taxon>Acari</taxon>
        <taxon>Parasitiformes</taxon>
        <taxon>Mesostigmata</taxon>
        <taxon>Gamasina</taxon>
        <taxon>Dermanyssoidea</taxon>
        <taxon>Laelapidae</taxon>
        <taxon>Tropilaelaps</taxon>
    </lineage>
</organism>
<feature type="region of interest" description="Disordered" evidence="1">
    <location>
        <begin position="1"/>
        <end position="287"/>
    </location>
</feature>
<name>A0A1V9XCH7_9ACAR</name>
<dbReference type="InParanoid" id="A0A1V9XCH7"/>